<feature type="transmembrane region" description="Helical" evidence="6">
    <location>
        <begin position="12"/>
        <end position="33"/>
    </location>
</feature>
<dbReference type="AlphaFoldDB" id="A0A4U6R314"/>
<reference evidence="7 8" key="1">
    <citation type="submission" date="2019-05" db="EMBL/GenBank/DDBJ databases">
        <title>Marinobacter panjinensis sp. nov., a moderately halophilic bacterium isolated from sea tidal flat environment.</title>
        <authorList>
            <person name="Yang W."/>
            <person name="An M."/>
            <person name="He W."/>
            <person name="Luo X."/>
            <person name="Zhu L."/>
            <person name="Chen G."/>
            <person name="Zhang Y."/>
            <person name="Wang Y."/>
        </authorList>
    </citation>
    <scope>NUCLEOTIDE SEQUENCE [LARGE SCALE GENOMIC DNA]</scope>
    <source>
        <strain evidence="7 8">PJ-16</strain>
    </source>
</reference>
<evidence type="ECO:0000256" key="6">
    <source>
        <dbReference type="SAM" id="Phobius"/>
    </source>
</evidence>
<dbReference type="InterPro" id="IPR050833">
    <property type="entry name" value="Poly_Biosynth_Transport"/>
</dbReference>
<accession>A0A4U6R314</accession>
<evidence type="ECO:0000256" key="5">
    <source>
        <dbReference type="ARBA" id="ARBA00023136"/>
    </source>
</evidence>
<organism evidence="7 8">
    <name type="scientific">Marinobacter panjinensis</name>
    <dbReference type="NCBI Taxonomy" id="2576384"/>
    <lineage>
        <taxon>Bacteria</taxon>
        <taxon>Pseudomonadati</taxon>
        <taxon>Pseudomonadota</taxon>
        <taxon>Gammaproteobacteria</taxon>
        <taxon>Pseudomonadales</taxon>
        <taxon>Marinobacteraceae</taxon>
        <taxon>Marinobacter</taxon>
    </lineage>
</organism>
<comment type="caution">
    <text evidence="7">The sequence shown here is derived from an EMBL/GenBank/DDBJ whole genome shotgun (WGS) entry which is preliminary data.</text>
</comment>
<evidence type="ECO:0000313" key="7">
    <source>
        <dbReference type="EMBL" id="TKV67198.1"/>
    </source>
</evidence>
<keyword evidence="5 6" id="KW-0472">Membrane</keyword>
<dbReference type="InterPro" id="IPR002797">
    <property type="entry name" value="Polysacc_synth"/>
</dbReference>
<comment type="subcellular location">
    <subcellularLocation>
        <location evidence="1">Cell membrane</location>
        <topology evidence="1">Multi-pass membrane protein</topology>
    </subcellularLocation>
</comment>
<keyword evidence="4 6" id="KW-1133">Transmembrane helix</keyword>
<dbReference type="PANTHER" id="PTHR30250:SF26">
    <property type="entry name" value="PSMA PROTEIN"/>
    <property type="match status" value="1"/>
</dbReference>
<dbReference type="OrthoDB" id="4761876at2"/>
<feature type="transmembrane region" description="Helical" evidence="6">
    <location>
        <begin position="39"/>
        <end position="59"/>
    </location>
</feature>
<feature type="transmembrane region" description="Helical" evidence="6">
    <location>
        <begin position="433"/>
        <end position="455"/>
    </location>
</feature>
<feature type="transmembrane region" description="Helical" evidence="6">
    <location>
        <begin position="375"/>
        <end position="396"/>
    </location>
</feature>
<sequence length="503" mass="55805">MLRRLLVNTSSNMAQLIVSMVVTFIMAPIYLKLMGHHDYGLREMVLALVGYMGMLDLGMRPTISRFASMHNARGERVSLLTVYSCSLVFMFFVGLVLSVFFVIWAFAFPEVLDPQDGEQATKYMLFLLLIGAQLIFVFPKLVTESYLEGLQRYYFKNMVNIISTISIAVIAYFHMTPENGLVLLVGLVAISQAIKLVIFGIVLLKPALGTIYPNLRYFSVEKLREMLSFGLKSFIQGAAGKVEKMSDRLVIGTILGPAMIPVYTIPATLVGYISSITMTLSHTFMPLFSDLSARGQQHRIKAIYLLASKLLVGLIIPMGVGICLIGGPFIGIWMEGQFDPVIVDAILVLLVTYTVVPMLNPFASRYLTAINQHVIFAKVAPPAALVNLGLSIWLVLEYGVVGAALGSVLPVFVVMPLYLYVVCHNLEVSMLHYFRATILPAVIPVALMGGGLFWFRTTHGFEGYLDIVLSVLVSALVYSLVYWVFAMGREDREVLLRLLPGRR</sequence>
<feature type="transmembrane region" description="Helical" evidence="6">
    <location>
        <begin position="80"/>
        <end position="103"/>
    </location>
</feature>
<dbReference type="GO" id="GO:0005886">
    <property type="term" value="C:plasma membrane"/>
    <property type="evidence" value="ECO:0007669"/>
    <property type="project" value="UniProtKB-SubCell"/>
</dbReference>
<dbReference type="Proteomes" id="UP000308488">
    <property type="component" value="Unassembled WGS sequence"/>
</dbReference>
<protein>
    <submittedName>
        <fullName evidence="7">Polysaccharide biosynthesis protein</fullName>
    </submittedName>
</protein>
<keyword evidence="8" id="KW-1185">Reference proteome</keyword>
<evidence type="ECO:0000256" key="1">
    <source>
        <dbReference type="ARBA" id="ARBA00004651"/>
    </source>
</evidence>
<feature type="transmembrane region" description="Helical" evidence="6">
    <location>
        <begin position="181"/>
        <end position="204"/>
    </location>
</feature>
<keyword evidence="2" id="KW-1003">Cell membrane</keyword>
<evidence type="ECO:0000256" key="2">
    <source>
        <dbReference type="ARBA" id="ARBA00022475"/>
    </source>
</evidence>
<proteinExistence type="predicted"/>
<feature type="transmembrane region" description="Helical" evidence="6">
    <location>
        <begin position="310"/>
        <end position="334"/>
    </location>
</feature>
<keyword evidence="3 6" id="KW-0812">Transmembrane</keyword>
<dbReference type="EMBL" id="SZYH01000001">
    <property type="protein sequence ID" value="TKV67198.1"/>
    <property type="molecule type" value="Genomic_DNA"/>
</dbReference>
<feature type="transmembrane region" description="Helical" evidence="6">
    <location>
        <begin position="402"/>
        <end position="421"/>
    </location>
</feature>
<name>A0A4U6R314_9GAMM</name>
<dbReference type="Pfam" id="PF01943">
    <property type="entry name" value="Polysacc_synt"/>
    <property type="match status" value="1"/>
</dbReference>
<feature type="transmembrane region" description="Helical" evidence="6">
    <location>
        <begin position="467"/>
        <end position="485"/>
    </location>
</feature>
<evidence type="ECO:0000313" key="8">
    <source>
        <dbReference type="Proteomes" id="UP000308488"/>
    </source>
</evidence>
<feature type="transmembrane region" description="Helical" evidence="6">
    <location>
        <begin position="340"/>
        <end position="363"/>
    </location>
</feature>
<dbReference type="PANTHER" id="PTHR30250">
    <property type="entry name" value="PST FAMILY PREDICTED COLANIC ACID TRANSPORTER"/>
    <property type="match status" value="1"/>
</dbReference>
<evidence type="ECO:0000256" key="3">
    <source>
        <dbReference type="ARBA" id="ARBA00022692"/>
    </source>
</evidence>
<evidence type="ECO:0000256" key="4">
    <source>
        <dbReference type="ARBA" id="ARBA00022989"/>
    </source>
</evidence>
<feature type="transmembrane region" description="Helical" evidence="6">
    <location>
        <begin position="154"/>
        <end position="175"/>
    </location>
</feature>
<feature type="transmembrane region" description="Helical" evidence="6">
    <location>
        <begin position="123"/>
        <end position="142"/>
    </location>
</feature>
<dbReference type="RefSeq" id="WP_137434618.1">
    <property type="nucleotide sequence ID" value="NZ_JANRHC010000005.1"/>
</dbReference>
<gene>
    <name evidence="7" type="ORF">FDP08_03390</name>
</gene>